<dbReference type="SUPFAM" id="SSF53850">
    <property type="entry name" value="Periplasmic binding protein-like II"/>
    <property type="match status" value="1"/>
</dbReference>
<comment type="similarity">
    <text evidence="1">Belongs to the LysR transcriptional regulatory family.</text>
</comment>
<name>A0ABU9YTQ1_9RHOO</name>
<evidence type="ECO:0000313" key="6">
    <source>
        <dbReference type="EMBL" id="MEN3067101.1"/>
    </source>
</evidence>
<keyword evidence="2" id="KW-0805">Transcription regulation</keyword>
<dbReference type="SUPFAM" id="SSF46785">
    <property type="entry name" value="Winged helix' DNA-binding domain"/>
    <property type="match status" value="1"/>
</dbReference>
<proteinExistence type="inferred from homology"/>
<accession>A0ABU9YTQ1</accession>
<reference evidence="6 7" key="1">
    <citation type="journal article" date="2018" name="Int. J. Syst. Evol. Microbiol.">
        <title>Uliginosibacterium sediminicola sp. nov., isolated from freshwater sediment.</title>
        <authorList>
            <person name="Hwang W.M."/>
            <person name="Kim S.M."/>
            <person name="Kang K."/>
            <person name="Ahn T.Y."/>
        </authorList>
    </citation>
    <scope>NUCLEOTIDE SEQUENCE [LARGE SCALE GENOMIC DNA]</scope>
    <source>
        <strain evidence="6 7">M1-21</strain>
    </source>
</reference>
<sequence length="295" mass="32764">MERLINMASFAEVVEAGSFSAAAERLDSSRAVLSKRIAALEKDFGVTLLHRTTRRQSLTEAGQALYEHCRRVLDEMNSAEARLHELSSTPRGTLRVSAPHSYGNRVLGTQIAQFLLRYPQIQVELQLSDQFADLAGTGVDIAVRLTNTPAPGLVARRLHDLRYVLCASPAYLARHGTPRQPADLLSHNCIYYVGDITQNPWQFIDAAGQRSEIEIAGRLTVNSAEVMRSTALAGLGIIALSRYLLEDELQRGDLVELLPDYRMPDRQIYLVTLPDRLLPAKTRAFIDFLLPARAA</sequence>
<dbReference type="Pfam" id="PF00126">
    <property type="entry name" value="HTH_1"/>
    <property type="match status" value="1"/>
</dbReference>
<evidence type="ECO:0000256" key="1">
    <source>
        <dbReference type="ARBA" id="ARBA00009437"/>
    </source>
</evidence>
<keyword evidence="4" id="KW-0804">Transcription</keyword>
<dbReference type="CDD" id="cd08422">
    <property type="entry name" value="PBP2_CrgA_like"/>
    <property type="match status" value="1"/>
</dbReference>
<dbReference type="Proteomes" id="UP001410394">
    <property type="component" value="Unassembled WGS sequence"/>
</dbReference>
<dbReference type="EMBL" id="JBDIVE010000001">
    <property type="protein sequence ID" value="MEN3067101.1"/>
    <property type="molecule type" value="Genomic_DNA"/>
</dbReference>
<dbReference type="InterPro" id="IPR036390">
    <property type="entry name" value="WH_DNA-bd_sf"/>
</dbReference>
<dbReference type="InterPro" id="IPR058163">
    <property type="entry name" value="LysR-type_TF_proteobact-type"/>
</dbReference>
<organism evidence="6 7">
    <name type="scientific">Uliginosibacterium sediminicola</name>
    <dbReference type="NCBI Taxonomy" id="2024550"/>
    <lineage>
        <taxon>Bacteria</taxon>
        <taxon>Pseudomonadati</taxon>
        <taxon>Pseudomonadota</taxon>
        <taxon>Betaproteobacteria</taxon>
        <taxon>Rhodocyclales</taxon>
        <taxon>Zoogloeaceae</taxon>
        <taxon>Uliginosibacterium</taxon>
    </lineage>
</organism>
<keyword evidence="3" id="KW-0238">DNA-binding</keyword>
<dbReference type="Gene3D" id="3.40.190.290">
    <property type="match status" value="1"/>
</dbReference>
<evidence type="ECO:0000313" key="7">
    <source>
        <dbReference type="Proteomes" id="UP001410394"/>
    </source>
</evidence>
<evidence type="ECO:0000256" key="2">
    <source>
        <dbReference type="ARBA" id="ARBA00023015"/>
    </source>
</evidence>
<dbReference type="PANTHER" id="PTHR30537">
    <property type="entry name" value="HTH-TYPE TRANSCRIPTIONAL REGULATOR"/>
    <property type="match status" value="1"/>
</dbReference>
<dbReference type="InterPro" id="IPR005119">
    <property type="entry name" value="LysR_subst-bd"/>
</dbReference>
<protein>
    <submittedName>
        <fullName evidence="6">LysR family transcriptional regulator</fullName>
    </submittedName>
</protein>
<dbReference type="InterPro" id="IPR036388">
    <property type="entry name" value="WH-like_DNA-bd_sf"/>
</dbReference>
<gene>
    <name evidence="6" type="ORF">ABDB84_01350</name>
</gene>
<dbReference type="Gene3D" id="1.10.10.10">
    <property type="entry name" value="Winged helix-like DNA-binding domain superfamily/Winged helix DNA-binding domain"/>
    <property type="match status" value="1"/>
</dbReference>
<evidence type="ECO:0000256" key="3">
    <source>
        <dbReference type="ARBA" id="ARBA00023125"/>
    </source>
</evidence>
<comment type="caution">
    <text evidence="6">The sequence shown here is derived from an EMBL/GenBank/DDBJ whole genome shotgun (WGS) entry which is preliminary data.</text>
</comment>
<keyword evidence="7" id="KW-1185">Reference proteome</keyword>
<dbReference type="Pfam" id="PF03466">
    <property type="entry name" value="LysR_substrate"/>
    <property type="match status" value="1"/>
</dbReference>
<dbReference type="PROSITE" id="PS50931">
    <property type="entry name" value="HTH_LYSR"/>
    <property type="match status" value="1"/>
</dbReference>
<evidence type="ECO:0000256" key="4">
    <source>
        <dbReference type="ARBA" id="ARBA00023163"/>
    </source>
</evidence>
<dbReference type="RefSeq" id="WP_345917869.1">
    <property type="nucleotide sequence ID" value="NZ_JBDIVE010000001.1"/>
</dbReference>
<dbReference type="PANTHER" id="PTHR30537:SF35">
    <property type="entry name" value="TRANSCRIPTIONAL REGULATORY PROTEIN"/>
    <property type="match status" value="1"/>
</dbReference>
<evidence type="ECO:0000259" key="5">
    <source>
        <dbReference type="PROSITE" id="PS50931"/>
    </source>
</evidence>
<feature type="domain" description="HTH lysR-type" evidence="5">
    <location>
        <begin position="10"/>
        <end position="59"/>
    </location>
</feature>
<dbReference type="InterPro" id="IPR000847">
    <property type="entry name" value="LysR_HTH_N"/>
</dbReference>